<comment type="caution">
    <text evidence="6">The sequence shown here is derived from an EMBL/GenBank/DDBJ whole genome shotgun (WGS) entry which is preliminary data.</text>
</comment>
<keyword evidence="3 4" id="KW-0539">Nucleus</keyword>
<evidence type="ECO:0000313" key="7">
    <source>
        <dbReference type="Proteomes" id="UP000797356"/>
    </source>
</evidence>
<dbReference type="InterPro" id="IPR027075">
    <property type="entry name" value="CPSF2"/>
</dbReference>
<evidence type="ECO:0000256" key="4">
    <source>
        <dbReference type="RuleBase" id="RU365006"/>
    </source>
</evidence>
<dbReference type="Proteomes" id="UP000797356">
    <property type="component" value="Chromosome 9"/>
</dbReference>
<dbReference type="InterPro" id="IPR001279">
    <property type="entry name" value="Metallo-B-lactamas"/>
</dbReference>
<feature type="domain" description="Beta-Casp" evidence="5">
    <location>
        <begin position="161"/>
        <end position="284"/>
    </location>
</feature>
<name>A0A8K0IJY9_COCNU</name>
<dbReference type="Gene3D" id="3.60.15.10">
    <property type="entry name" value="Ribonuclease Z/Hydroxyacylglutathione hydrolase-like"/>
    <property type="match status" value="1"/>
</dbReference>
<dbReference type="AlphaFoldDB" id="A0A8K0IJY9"/>
<organism evidence="6 7">
    <name type="scientific">Cocos nucifera</name>
    <name type="common">Coconut palm</name>
    <dbReference type="NCBI Taxonomy" id="13894"/>
    <lineage>
        <taxon>Eukaryota</taxon>
        <taxon>Viridiplantae</taxon>
        <taxon>Streptophyta</taxon>
        <taxon>Embryophyta</taxon>
        <taxon>Tracheophyta</taxon>
        <taxon>Spermatophyta</taxon>
        <taxon>Magnoliopsida</taxon>
        <taxon>Liliopsida</taxon>
        <taxon>Arecaceae</taxon>
        <taxon>Arecoideae</taxon>
        <taxon>Cocoseae</taxon>
        <taxon>Attaleinae</taxon>
        <taxon>Cocos</taxon>
    </lineage>
</organism>
<reference evidence="6" key="1">
    <citation type="journal article" date="2017" name="Gigascience">
        <title>The genome draft of coconut (Cocos nucifera).</title>
        <authorList>
            <person name="Xiao Y."/>
            <person name="Xu P."/>
            <person name="Fan H."/>
            <person name="Baudouin L."/>
            <person name="Xia W."/>
            <person name="Bocs S."/>
            <person name="Xu J."/>
            <person name="Li Q."/>
            <person name="Guo A."/>
            <person name="Zhou L."/>
            <person name="Li J."/>
            <person name="Wu Y."/>
            <person name="Ma Z."/>
            <person name="Armero A."/>
            <person name="Issali A.E."/>
            <person name="Liu N."/>
            <person name="Peng M."/>
            <person name="Yang Y."/>
        </authorList>
    </citation>
    <scope>NUCLEOTIDE SEQUENCE</scope>
    <source>
        <tissue evidence="6">Spear leaf of Hainan Tall coconut</tissue>
    </source>
</reference>
<keyword evidence="4" id="KW-0694">RNA-binding</keyword>
<dbReference type="PANTHER" id="PTHR45922:SF1">
    <property type="entry name" value="CLEAVAGE AND POLYADENYLATION SPECIFICITY FACTOR SUBUNIT 2"/>
    <property type="match status" value="1"/>
</dbReference>
<dbReference type="Pfam" id="PF13299">
    <property type="entry name" value="CPSF100_C"/>
    <property type="match status" value="1"/>
</dbReference>
<evidence type="ECO:0000256" key="2">
    <source>
        <dbReference type="ARBA" id="ARBA00022664"/>
    </source>
</evidence>
<comment type="similarity">
    <text evidence="4">Belongs to the metallo-beta-lactamase superfamily. RNA-metabolizing metallo-beta-lactamase-like family. CPSF2/YSH1 subfamily.</text>
</comment>
<evidence type="ECO:0000313" key="6">
    <source>
        <dbReference type="EMBL" id="KAG1361318.1"/>
    </source>
</evidence>
<dbReference type="SUPFAM" id="SSF56281">
    <property type="entry name" value="Metallo-hydrolase/oxidoreductase"/>
    <property type="match status" value="1"/>
</dbReference>
<dbReference type="Pfam" id="PF10996">
    <property type="entry name" value="Beta-Casp"/>
    <property type="match status" value="1"/>
</dbReference>
<dbReference type="GO" id="GO:0003723">
    <property type="term" value="F:RNA binding"/>
    <property type="evidence" value="ECO:0007669"/>
    <property type="project" value="UniProtKB-KW"/>
</dbReference>
<comment type="subcellular location">
    <subcellularLocation>
        <location evidence="1 4">Nucleus</location>
    </subcellularLocation>
</comment>
<dbReference type="Gene3D" id="3.40.50.10890">
    <property type="match status" value="1"/>
</dbReference>
<dbReference type="OrthoDB" id="64353at2759"/>
<dbReference type="EMBL" id="CM017880">
    <property type="protein sequence ID" value="KAG1361318.1"/>
    <property type="molecule type" value="Genomic_DNA"/>
</dbReference>
<evidence type="ECO:0000256" key="1">
    <source>
        <dbReference type="ARBA" id="ARBA00004123"/>
    </source>
</evidence>
<evidence type="ECO:0000256" key="3">
    <source>
        <dbReference type="ARBA" id="ARBA00023242"/>
    </source>
</evidence>
<sequence>MGTSVQVTPLCGVYSENPLCYLLSIDGFNFLMDCGWNDLFDENLLKPLARVAPKIDAVLLSHPDILHLGALPYAMKHFKLSASVYSTEPVFRLGLLTMYDHYLSRRQVSDFNLFTLDDIDAAFQNVTRLTYSQNYHFSEAILKALRADGNVLLPVDTAGRALELILILEQYWAQQHLTFPIFFLTNVSTSTIDYVKSFLEWMSDSIAKSFEHTRDNAFALKHVTLIINKNELEKLAEVPKVVLSSMASLEVGFSHDIFVEWATEAKNLVLFTEKGQFGTLARMLQVDPPPKAVKVTMSKRVPLVGDELKAYEEEQSRIKKEEALKASLIKEEELRTSQGADANEAVPMVIDANSSHVSSNVTSSHFGGRLDIVIDGFIPPAISVAPMFPFFENTAEWDDYGEIINPDDYIIKEEDMDQASMQGIGVELDGKLDEGSAHLLLDSTPSKVVTNEMTVLVHGSAEATEHLKQHCAKHVCPHVYAPQIDETIDVTSDLCAYKMGDYEIAWIDAEVGKTNDMLTLGPLSSTPPTHKTVLVGDLKLADFKQFLASKGVQVEFAGGALRCGEYVTLRKISDSNQKGVTGTQQVVIEGPLTEEYYKIREHLYSQFYLL</sequence>
<dbReference type="GO" id="GO:0006398">
    <property type="term" value="P:mRNA 3'-end processing by stem-loop binding and cleavage"/>
    <property type="evidence" value="ECO:0007669"/>
    <property type="project" value="InterPro"/>
</dbReference>
<dbReference type="SMART" id="SM01027">
    <property type="entry name" value="Beta-Casp"/>
    <property type="match status" value="1"/>
</dbReference>
<evidence type="ECO:0000259" key="5">
    <source>
        <dbReference type="SMART" id="SM01027"/>
    </source>
</evidence>
<proteinExistence type="inferred from homology"/>
<gene>
    <name evidence="6" type="ORF">COCNU_09G007810</name>
</gene>
<dbReference type="InterPro" id="IPR025069">
    <property type="entry name" value="Cpsf2_C"/>
</dbReference>
<keyword evidence="7" id="KW-1185">Reference proteome</keyword>
<keyword evidence="2 4" id="KW-0507">mRNA processing</keyword>
<reference evidence="6" key="2">
    <citation type="submission" date="2019-07" db="EMBL/GenBank/DDBJ databases">
        <authorList>
            <person name="Yang Y."/>
            <person name="Bocs S."/>
            <person name="Baudouin L."/>
        </authorList>
    </citation>
    <scope>NUCLEOTIDE SEQUENCE</scope>
    <source>
        <tissue evidence="6">Spear leaf of Hainan Tall coconut</tissue>
    </source>
</reference>
<dbReference type="GO" id="GO:0005847">
    <property type="term" value="C:mRNA cleavage and polyadenylation specificity factor complex"/>
    <property type="evidence" value="ECO:0007669"/>
    <property type="project" value="InterPro"/>
</dbReference>
<dbReference type="InterPro" id="IPR022712">
    <property type="entry name" value="Beta_Casp"/>
</dbReference>
<accession>A0A8K0IJY9</accession>
<protein>
    <recommendedName>
        <fullName evidence="4">Cleavage and polyadenylation specificity factor subunit 2</fullName>
    </recommendedName>
    <alternativeName>
        <fullName evidence="4">Cleavage and polyadenylation specificity factor 100 kDa subunit</fullName>
    </alternativeName>
</protein>
<dbReference type="InterPro" id="IPR036866">
    <property type="entry name" value="RibonucZ/Hydroxyglut_hydro"/>
</dbReference>
<dbReference type="Pfam" id="PF16661">
    <property type="entry name" value="Lactamase_B_6"/>
    <property type="match status" value="1"/>
</dbReference>
<dbReference type="PANTHER" id="PTHR45922">
    <property type="entry name" value="CLEAVAGE AND POLYADENYLATION SPECIFICITY FACTOR SUBUNIT 2"/>
    <property type="match status" value="1"/>
</dbReference>